<dbReference type="OrthoDB" id="3032718at2759"/>
<name>A0A2H3DZ58_ARMGA</name>
<reference evidence="2" key="1">
    <citation type="journal article" date="2017" name="Nat. Ecol. Evol.">
        <title>Genome expansion and lineage-specific genetic innovations in the forest pathogenic fungi Armillaria.</title>
        <authorList>
            <person name="Sipos G."/>
            <person name="Prasanna A.N."/>
            <person name="Walter M.C."/>
            <person name="O'Connor E."/>
            <person name="Balint B."/>
            <person name="Krizsan K."/>
            <person name="Kiss B."/>
            <person name="Hess J."/>
            <person name="Varga T."/>
            <person name="Slot J."/>
            <person name="Riley R."/>
            <person name="Boka B."/>
            <person name="Rigling D."/>
            <person name="Barry K."/>
            <person name="Lee J."/>
            <person name="Mihaltcheva S."/>
            <person name="LaButti K."/>
            <person name="Lipzen A."/>
            <person name="Waldron R."/>
            <person name="Moloney N.M."/>
            <person name="Sperisen C."/>
            <person name="Kredics L."/>
            <person name="Vagvoelgyi C."/>
            <person name="Patrignani A."/>
            <person name="Fitzpatrick D."/>
            <person name="Nagy I."/>
            <person name="Doyle S."/>
            <person name="Anderson J.B."/>
            <person name="Grigoriev I.V."/>
            <person name="Gueldener U."/>
            <person name="Muensterkoetter M."/>
            <person name="Nagy L.G."/>
        </authorList>
    </citation>
    <scope>NUCLEOTIDE SEQUENCE [LARGE SCALE GENOMIC DNA]</scope>
    <source>
        <strain evidence="2">Ar21-2</strain>
    </source>
</reference>
<keyword evidence="2" id="KW-1185">Reference proteome</keyword>
<sequence length="71" mass="8121">MVPLSHLERDVIFPTCKVNHVLFLVQGHGVTDYLLGMLPKSLLSLEVAKEISMQSVWSRRLLGPGRWPYLF</sequence>
<dbReference type="EMBL" id="KZ293646">
    <property type="protein sequence ID" value="PBL00472.1"/>
    <property type="molecule type" value="Genomic_DNA"/>
</dbReference>
<proteinExistence type="predicted"/>
<dbReference type="Proteomes" id="UP000217790">
    <property type="component" value="Unassembled WGS sequence"/>
</dbReference>
<evidence type="ECO:0000313" key="1">
    <source>
        <dbReference type="EMBL" id="PBL00472.1"/>
    </source>
</evidence>
<evidence type="ECO:0000313" key="2">
    <source>
        <dbReference type="Proteomes" id="UP000217790"/>
    </source>
</evidence>
<accession>A0A2H3DZ58</accession>
<organism evidence="1 2">
    <name type="scientific">Armillaria gallica</name>
    <name type="common">Bulbous honey fungus</name>
    <name type="synonym">Armillaria bulbosa</name>
    <dbReference type="NCBI Taxonomy" id="47427"/>
    <lineage>
        <taxon>Eukaryota</taxon>
        <taxon>Fungi</taxon>
        <taxon>Dikarya</taxon>
        <taxon>Basidiomycota</taxon>
        <taxon>Agaricomycotina</taxon>
        <taxon>Agaricomycetes</taxon>
        <taxon>Agaricomycetidae</taxon>
        <taxon>Agaricales</taxon>
        <taxon>Marasmiineae</taxon>
        <taxon>Physalacriaceae</taxon>
        <taxon>Armillaria</taxon>
    </lineage>
</organism>
<protein>
    <submittedName>
        <fullName evidence="1">Uncharacterized protein</fullName>
    </submittedName>
</protein>
<dbReference type="AlphaFoldDB" id="A0A2H3DZ58"/>
<gene>
    <name evidence="1" type="ORF">ARMGADRAFT_380963</name>
</gene>
<dbReference type="InParanoid" id="A0A2H3DZ58"/>